<dbReference type="GO" id="GO:0006351">
    <property type="term" value="P:DNA-templated transcription"/>
    <property type="evidence" value="ECO:0007669"/>
    <property type="project" value="TreeGrafter"/>
</dbReference>
<protein>
    <submittedName>
        <fullName evidence="6">LysR family transcriptional regulator</fullName>
    </submittedName>
</protein>
<dbReference type="GO" id="GO:0043565">
    <property type="term" value="F:sequence-specific DNA binding"/>
    <property type="evidence" value="ECO:0007669"/>
    <property type="project" value="TreeGrafter"/>
</dbReference>
<dbReference type="InterPro" id="IPR000847">
    <property type="entry name" value="LysR_HTH_N"/>
</dbReference>
<gene>
    <name evidence="6" type="ORF">C3942_02405</name>
</gene>
<dbReference type="CDD" id="cd08472">
    <property type="entry name" value="PBP2_CrgA_like_3"/>
    <property type="match status" value="1"/>
</dbReference>
<dbReference type="RefSeq" id="WP_104228731.1">
    <property type="nucleotide sequence ID" value="NZ_PSNW01000001.1"/>
</dbReference>
<comment type="similarity">
    <text evidence="1">Belongs to the LysR transcriptional regulatory family.</text>
</comment>
<evidence type="ECO:0000256" key="2">
    <source>
        <dbReference type="ARBA" id="ARBA00023015"/>
    </source>
</evidence>
<dbReference type="FunFam" id="1.10.10.10:FF:000001">
    <property type="entry name" value="LysR family transcriptional regulator"/>
    <property type="match status" value="1"/>
</dbReference>
<keyword evidence="3" id="KW-0238">DNA-binding</keyword>
<sequence length="302" mass="33005">MNRLDAMQTFVRVAELGSFTRAAEGLDLPKASVSTAVQQLEAALGARLLHRTTRRVELTQDGRAFYERAKDLLEDLDELQALFQQGAQSLSGRLRVDMPGGVARNFILPRLPQFLEAHPRLELELSSTDRRVDLVREGFDCVLRVGALGDGSLVARPLGAFRIVNVASPAYLRRHGTPQTLEDLAGHRLIHYVPILGARPDGFEVCDAQGCRSLPMAGALTVNNAEAYQGACLAGLGIIQAPAVGLQPLLGQGALVEILPQHRAAPMPVTLLYAHRRHLPRRVQAFMSWMADTLVPHLDPLD</sequence>
<dbReference type="Pfam" id="PF00126">
    <property type="entry name" value="HTH_1"/>
    <property type="match status" value="1"/>
</dbReference>
<dbReference type="Pfam" id="PF03466">
    <property type="entry name" value="LysR_substrate"/>
    <property type="match status" value="1"/>
</dbReference>
<dbReference type="OrthoDB" id="9810065at2"/>
<evidence type="ECO:0000256" key="1">
    <source>
        <dbReference type="ARBA" id="ARBA00009437"/>
    </source>
</evidence>
<organism evidence="6 7">
    <name type="scientific">Solimonas fluminis</name>
    <dbReference type="NCBI Taxonomy" id="2086571"/>
    <lineage>
        <taxon>Bacteria</taxon>
        <taxon>Pseudomonadati</taxon>
        <taxon>Pseudomonadota</taxon>
        <taxon>Gammaproteobacteria</taxon>
        <taxon>Nevskiales</taxon>
        <taxon>Nevskiaceae</taxon>
        <taxon>Solimonas</taxon>
    </lineage>
</organism>
<dbReference type="PANTHER" id="PTHR30537:SF72">
    <property type="entry name" value="LYSR FAMILY TRANSCRIPTIONAL REGULATOR"/>
    <property type="match status" value="1"/>
</dbReference>
<evidence type="ECO:0000313" key="7">
    <source>
        <dbReference type="Proteomes" id="UP000238220"/>
    </source>
</evidence>
<dbReference type="InterPro" id="IPR036388">
    <property type="entry name" value="WH-like_DNA-bd_sf"/>
</dbReference>
<dbReference type="InterPro" id="IPR058163">
    <property type="entry name" value="LysR-type_TF_proteobact-type"/>
</dbReference>
<dbReference type="SUPFAM" id="SSF53850">
    <property type="entry name" value="Periplasmic binding protein-like II"/>
    <property type="match status" value="1"/>
</dbReference>
<feature type="domain" description="HTH lysR-type" evidence="5">
    <location>
        <begin position="1"/>
        <end position="59"/>
    </location>
</feature>
<accession>A0A2S5TL94</accession>
<dbReference type="PANTHER" id="PTHR30537">
    <property type="entry name" value="HTH-TYPE TRANSCRIPTIONAL REGULATOR"/>
    <property type="match status" value="1"/>
</dbReference>
<dbReference type="Gene3D" id="3.40.190.290">
    <property type="match status" value="1"/>
</dbReference>
<evidence type="ECO:0000313" key="6">
    <source>
        <dbReference type="EMBL" id="PPE75765.1"/>
    </source>
</evidence>
<evidence type="ECO:0000259" key="5">
    <source>
        <dbReference type="PROSITE" id="PS50931"/>
    </source>
</evidence>
<keyword evidence="7" id="KW-1185">Reference proteome</keyword>
<keyword evidence="2" id="KW-0805">Transcription regulation</keyword>
<dbReference type="Proteomes" id="UP000238220">
    <property type="component" value="Unassembled WGS sequence"/>
</dbReference>
<dbReference type="InterPro" id="IPR036390">
    <property type="entry name" value="WH_DNA-bd_sf"/>
</dbReference>
<name>A0A2S5TL94_9GAMM</name>
<proteinExistence type="inferred from homology"/>
<dbReference type="PROSITE" id="PS50931">
    <property type="entry name" value="HTH_LYSR"/>
    <property type="match status" value="1"/>
</dbReference>
<evidence type="ECO:0000256" key="4">
    <source>
        <dbReference type="ARBA" id="ARBA00023163"/>
    </source>
</evidence>
<dbReference type="InterPro" id="IPR005119">
    <property type="entry name" value="LysR_subst-bd"/>
</dbReference>
<dbReference type="Gene3D" id="1.10.10.10">
    <property type="entry name" value="Winged helix-like DNA-binding domain superfamily/Winged helix DNA-binding domain"/>
    <property type="match status" value="1"/>
</dbReference>
<dbReference type="EMBL" id="PSNW01000001">
    <property type="protein sequence ID" value="PPE75765.1"/>
    <property type="molecule type" value="Genomic_DNA"/>
</dbReference>
<dbReference type="AlphaFoldDB" id="A0A2S5TL94"/>
<keyword evidence="4" id="KW-0804">Transcription</keyword>
<dbReference type="GO" id="GO:0003700">
    <property type="term" value="F:DNA-binding transcription factor activity"/>
    <property type="evidence" value="ECO:0007669"/>
    <property type="project" value="InterPro"/>
</dbReference>
<reference evidence="6 7" key="1">
    <citation type="submission" date="2018-02" db="EMBL/GenBank/DDBJ databases">
        <title>Genome sequencing of Solimonas sp. HR-BB.</title>
        <authorList>
            <person name="Lee Y."/>
            <person name="Jeon C.O."/>
        </authorList>
    </citation>
    <scope>NUCLEOTIDE SEQUENCE [LARGE SCALE GENOMIC DNA]</scope>
    <source>
        <strain evidence="6 7">HR-BB</strain>
    </source>
</reference>
<dbReference type="SUPFAM" id="SSF46785">
    <property type="entry name" value="Winged helix' DNA-binding domain"/>
    <property type="match status" value="1"/>
</dbReference>
<dbReference type="FunFam" id="3.40.190.290:FF:000001">
    <property type="entry name" value="Transcriptional regulator, LysR family"/>
    <property type="match status" value="1"/>
</dbReference>
<evidence type="ECO:0000256" key="3">
    <source>
        <dbReference type="ARBA" id="ARBA00023125"/>
    </source>
</evidence>
<comment type="caution">
    <text evidence="6">The sequence shown here is derived from an EMBL/GenBank/DDBJ whole genome shotgun (WGS) entry which is preliminary data.</text>
</comment>